<evidence type="ECO:0008006" key="4">
    <source>
        <dbReference type="Google" id="ProtNLM"/>
    </source>
</evidence>
<sequence length="306" mass="32531">MKKLLGLLAATGLVATTSATVVACGDKPGEKVFDATLNEGKLNQEVTVKSDLIKADGQVTFGLDEKTILTATVKENSLKDGEVTVVIATTAEKISNKNVEETVKVLFTAKEAETAREVEAKEVKTLNVKIEAKKVEEKIALDKVITVKELGELADNNSATILNTVVAKNDSLVKEEVVVIEITTTKATIKVIDNSTKYIAGGSVDVTFTIEEEVTAKELSTVITNKTLTITEVKTADAYLTDVVAANAGLNPSEVDVELTTQPVKGEPENQEAQTPEIPAVNGVLKITAKAGSTVYTGSVNIELNW</sequence>
<feature type="chain" id="PRO_5004530270" description="Lipoprotein" evidence="1">
    <location>
        <begin position="24"/>
        <end position="306"/>
    </location>
</feature>
<dbReference type="PATRIC" id="fig|1276221.3.peg.553"/>
<proteinExistence type="predicted"/>
<dbReference type="PROSITE" id="PS51257">
    <property type="entry name" value="PROKAR_LIPOPROTEIN"/>
    <property type="match status" value="1"/>
</dbReference>
<keyword evidence="1" id="KW-0732">Signal</keyword>
<protein>
    <recommendedName>
        <fullName evidence="4">Lipoprotein</fullName>
    </recommendedName>
</protein>
<evidence type="ECO:0000313" key="2">
    <source>
        <dbReference type="EMBL" id="AGR42259.1"/>
    </source>
</evidence>
<dbReference type="InParanoid" id="S5LWV2"/>
<feature type="signal peptide" evidence="1">
    <location>
        <begin position="1"/>
        <end position="23"/>
    </location>
</feature>
<accession>S5LWV2</accession>
<dbReference type="HOGENOM" id="CLU_908839_0_0_14"/>
<organism evidence="2 3">
    <name type="scientific">Spiroplasma diminutum CUAS-1</name>
    <dbReference type="NCBI Taxonomy" id="1276221"/>
    <lineage>
        <taxon>Bacteria</taxon>
        <taxon>Bacillati</taxon>
        <taxon>Mycoplasmatota</taxon>
        <taxon>Mollicutes</taxon>
        <taxon>Entomoplasmatales</taxon>
        <taxon>Spiroplasmataceae</taxon>
        <taxon>Spiroplasma</taxon>
    </lineage>
</organism>
<dbReference type="EMBL" id="CP005076">
    <property type="protein sequence ID" value="AGR42259.1"/>
    <property type="molecule type" value="Genomic_DNA"/>
</dbReference>
<dbReference type="NCBIfam" id="NF038029">
    <property type="entry name" value="LP_plasma"/>
    <property type="match status" value="1"/>
</dbReference>
<evidence type="ECO:0000313" key="3">
    <source>
        <dbReference type="Proteomes" id="UP000014983"/>
    </source>
</evidence>
<evidence type="ECO:0000256" key="1">
    <source>
        <dbReference type="SAM" id="SignalP"/>
    </source>
</evidence>
<name>S5LWV2_9MOLU</name>
<gene>
    <name evidence="2" type="ORF">SDIMI_v3c05550</name>
</gene>
<keyword evidence="3" id="KW-1185">Reference proteome</keyword>
<dbReference type="AlphaFoldDB" id="S5LWV2"/>
<dbReference type="RefSeq" id="WP_020836491.1">
    <property type="nucleotide sequence ID" value="NC_021833.1"/>
</dbReference>
<dbReference type="Proteomes" id="UP000014983">
    <property type="component" value="Chromosome"/>
</dbReference>
<reference evidence="2 3" key="1">
    <citation type="journal article" date="2013" name="Genome Biol. Evol.">
        <title>Comparison of metabolic capacities and inference of gene content evolution in mosquito-associated Spiroplasma diminutum and S. taiwanense.</title>
        <authorList>
            <person name="Lo W.S."/>
            <person name="Ku C."/>
            <person name="Chen L.L."/>
            <person name="Chang T.H."/>
            <person name="Kuo C.H."/>
        </authorList>
    </citation>
    <scope>NUCLEOTIDE SEQUENCE [LARGE SCALE GENOMIC DNA]</scope>
    <source>
        <strain evidence="2">CUAS-1</strain>
    </source>
</reference>
<dbReference type="InterPro" id="IPR054816">
    <property type="entry name" value="Lipoprotein_mollicutes-type_CS"/>
</dbReference>
<dbReference type="KEGG" id="sdi:SDIMI_v3c05550"/>